<proteinExistence type="predicted"/>
<dbReference type="EMBL" id="EU579859">
    <property type="protein sequence ID" value="ACE95208.1"/>
    <property type="molecule type" value="Genomic_DNA"/>
</dbReference>
<reference evidence="2" key="2">
    <citation type="submission" date="2020-08" db="EMBL/GenBank/DDBJ databases">
        <title>Repair of an attenuated low passage murine cytomegalovirus bacterial artificial chromosome identifies a novel spiced gene essential for salivary gland tropism.</title>
        <authorList>
            <person name="Redwood A.J."/>
            <person name="Masters L.L."/>
            <person name="Chan B."/>
            <person name="Leary S."/>
            <person name="Forbes C."/>
            <person name="Jonjic S."/>
            <person name="Juranic Lisnic V."/>
            <person name="Lisnic B."/>
            <person name="Smith L.M."/>
        </authorList>
    </citation>
    <scope>NUCLEOTIDE SEQUENCE</scope>
</reference>
<sequence>MYPTVARRLRLRFRNAPGIIQRRRLILKQRAKPLHRRFTTVYIWTFWHGGRLKLYQTAYGRFHWGRSRGLCHSSRRVKAAQTRRISGYVLQDRHQEVFSQLSRGAEQMWGRQVLFESGLRRYDGFGDVGDSRYIPRLGPVAPPPALPRPPGLQLSLPLASLPPPPSTITLPLSSFVPVTTAPVTVAQPLAIPLPPPPPPPAPVPEKSPPQRIIEPEDFARAVNNPDLCREFVKIRKGWRMPLTWPKNYTLWLETEAELRMPVGEISRLSQEYLCCPEDLIVLGGVRRSTGDNKNEDLGVLFAGEEGRVYIYAPDVDDAIYLVGDSPEGFIKRGLRRFYPIYREIETDGCSAGVTEYLERLTKSTALSIAKFSATYPGTVFSLPWPTGAYIKTIPPRRRKFVTGRGSDTMVYFAAVIGRYLDPVFREVLLAVNEKGAIFSYNPWDDEITKICEGVMQLFTLGLRGIKKNYRFRARLPVALGDRPPKCPHVSPVFFTGQDLCGENSTLRCLGRSFNLLAKGGSENDDNNADINKVRH</sequence>
<evidence type="ECO:0000313" key="2">
    <source>
        <dbReference type="EMBL" id="QNL29169.1"/>
    </source>
</evidence>
<dbReference type="Pfam" id="PF02393">
    <property type="entry name" value="US22"/>
    <property type="match status" value="1"/>
</dbReference>
<evidence type="ECO:0000313" key="3">
    <source>
        <dbReference type="Proteomes" id="UP000104165"/>
    </source>
</evidence>
<protein>
    <submittedName>
        <fullName evidence="1">M25.1</fullName>
    </submittedName>
</protein>
<evidence type="ECO:0000313" key="1">
    <source>
        <dbReference type="EMBL" id="ACE95208.1"/>
    </source>
</evidence>
<reference evidence="1 3" key="1">
    <citation type="journal article" date="2008" name="J. Virol.">
        <title>Laboratory strains of murine cytomegalovirus are genetically similar to but phenotypically distinct from wild strains of virus.</title>
        <authorList>
            <person name="Smith L.M."/>
            <person name="McWhorter A.R."/>
            <person name="Masters L.L."/>
            <person name="Shellam G.R."/>
            <person name="Redwood A.J."/>
        </authorList>
    </citation>
    <scope>NUCLEOTIDE SEQUENCE [LARGE SCALE GENOMIC DNA]</scope>
    <source>
        <strain evidence="1">G4</strain>
    </source>
</reference>
<dbReference type="InterPro" id="IPR003360">
    <property type="entry name" value="US22-like"/>
</dbReference>
<accession>B3UWX7</accession>
<organism evidence="1 3">
    <name type="scientific">Muromegalovirus G4</name>
    <dbReference type="NCBI Taxonomy" id="524650"/>
    <lineage>
        <taxon>Viruses</taxon>
        <taxon>Duplodnaviria</taxon>
        <taxon>Heunggongvirae</taxon>
        <taxon>Peploviricota</taxon>
        <taxon>Herviviricetes</taxon>
        <taxon>Herpesvirales</taxon>
        <taxon>Orthoherpesviridae</taxon>
        <taxon>Betaherpesvirinae</taxon>
        <taxon>Muromegalovirus</taxon>
        <taxon>Muromegalovirus muridbeta1</taxon>
        <taxon>Murid herpesvirus 1</taxon>
    </lineage>
</organism>
<dbReference type="EMBL" id="MT886700">
    <property type="protein sequence ID" value="QNL29169.1"/>
    <property type="molecule type" value="Genomic_DNA"/>
</dbReference>
<gene>
    <name evidence="1" type="primary">m25.1</name>
</gene>
<name>B3UWX7_MUHV1</name>
<dbReference type="Proteomes" id="UP000104165">
    <property type="component" value="Segment"/>
</dbReference>